<dbReference type="GO" id="GO:0043590">
    <property type="term" value="C:bacterial nucleoid"/>
    <property type="evidence" value="ECO:0007669"/>
    <property type="project" value="TreeGrafter"/>
</dbReference>
<dbReference type="Pfam" id="PF00270">
    <property type="entry name" value="DEAD"/>
    <property type="match status" value="1"/>
</dbReference>
<evidence type="ECO:0000256" key="3">
    <source>
        <dbReference type="ARBA" id="ARBA00005446"/>
    </source>
</evidence>
<dbReference type="InterPro" id="IPR001650">
    <property type="entry name" value="Helicase_C-like"/>
</dbReference>
<evidence type="ECO:0000313" key="20">
    <source>
        <dbReference type="EMBL" id="EFQ24700.1"/>
    </source>
</evidence>
<dbReference type="SMART" id="SM00487">
    <property type="entry name" value="DEXDc"/>
    <property type="match status" value="1"/>
</dbReference>
<dbReference type="Gene3D" id="3.40.50.300">
    <property type="entry name" value="P-loop containing nucleotide triphosphate hydrolases"/>
    <property type="match status" value="2"/>
</dbReference>
<dbReference type="InterPro" id="IPR011545">
    <property type="entry name" value="DEAD/DEAH_box_helicase_dom"/>
</dbReference>
<dbReference type="GO" id="GO:0005737">
    <property type="term" value="C:cytoplasm"/>
    <property type="evidence" value="ECO:0007669"/>
    <property type="project" value="TreeGrafter"/>
</dbReference>
<dbReference type="GO" id="GO:0016787">
    <property type="term" value="F:hydrolase activity"/>
    <property type="evidence" value="ECO:0007669"/>
    <property type="project" value="UniProtKB-KW"/>
</dbReference>
<dbReference type="eggNOG" id="COG0514">
    <property type="taxonomic scope" value="Bacteria"/>
</dbReference>
<keyword evidence="6" id="KW-0227">DNA damage</keyword>
<keyword evidence="11" id="KW-0238">DNA-binding</keyword>
<dbReference type="SMART" id="SM00490">
    <property type="entry name" value="HELICc"/>
    <property type="match status" value="1"/>
</dbReference>
<dbReference type="AlphaFoldDB" id="E3CZR8"/>
<feature type="domain" description="Helicase ATP-binding" evidence="18">
    <location>
        <begin position="25"/>
        <end position="194"/>
    </location>
</feature>
<evidence type="ECO:0000256" key="7">
    <source>
        <dbReference type="ARBA" id="ARBA00022801"/>
    </source>
</evidence>
<dbReference type="GO" id="GO:0030894">
    <property type="term" value="C:replisome"/>
    <property type="evidence" value="ECO:0007669"/>
    <property type="project" value="TreeGrafter"/>
</dbReference>
<dbReference type="OrthoDB" id="143059at2"/>
<accession>E3CZR8</accession>
<keyword evidence="21" id="KW-1185">Reference proteome</keyword>
<dbReference type="PROSITE" id="PS51194">
    <property type="entry name" value="HELICASE_CTER"/>
    <property type="match status" value="1"/>
</dbReference>
<dbReference type="GO" id="GO:0006310">
    <property type="term" value="P:DNA recombination"/>
    <property type="evidence" value="ECO:0007669"/>
    <property type="project" value="UniProtKB-UniRule"/>
</dbReference>
<dbReference type="Pfam" id="PF00570">
    <property type="entry name" value="HRDC"/>
    <property type="match status" value="1"/>
</dbReference>
<dbReference type="PaxDb" id="584708-Apau_2293"/>
<dbReference type="GO" id="GO:0006281">
    <property type="term" value="P:DNA repair"/>
    <property type="evidence" value="ECO:0007669"/>
    <property type="project" value="UniProtKB-KW"/>
</dbReference>
<organism evidence="20 21">
    <name type="scientific">Aminomonas paucivorans DSM 12260</name>
    <dbReference type="NCBI Taxonomy" id="584708"/>
    <lineage>
        <taxon>Bacteria</taxon>
        <taxon>Thermotogati</taxon>
        <taxon>Synergistota</taxon>
        <taxon>Synergistia</taxon>
        <taxon>Synergistales</taxon>
        <taxon>Synergistaceae</taxon>
        <taxon>Aminomonas</taxon>
    </lineage>
</organism>
<keyword evidence="12" id="KW-0233">DNA recombination</keyword>
<evidence type="ECO:0000256" key="11">
    <source>
        <dbReference type="ARBA" id="ARBA00023125"/>
    </source>
</evidence>
<dbReference type="InterPro" id="IPR010997">
    <property type="entry name" value="HRDC-like_sf"/>
</dbReference>
<dbReference type="PANTHER" id="PTHR13710">
    <property type="entry name" value="DNA HELICASE RECQ FAMILY MEMBER"/>
    <property type="match status" value="1"/>
</dbReference>
<keyword evidence="8 20" id="KW-0347">Helicase</keyword>
<evidence type="ECO:0000256" key="2">
    <source>
        <dbReference type="ARBA" id="ARBA00001947"/>
    </source>
</evidence>
<dbReference type="SMART" id="SM00956">
    <property type="entry name" value="RQC"/>
    <property type="match status" value="1"/>
</dbReference>
<dbReference type="PROSITE" id="PS51192">
    <property type="entry name" value="HELICASE_ATP_BIND_1"/>
    <property type="match status" value="1"/>
</dbReference>
<dbReference type="GO" id="GO:0046872">
    <property type="term" value="F:metal ion binding"/>
    <property type="evidence" value="ECO:0007669"/>
    <property type="project" value="UniProtKB-KW"/>
</dbReference>
<dbReference type="InterPro" id="IPR002121">
    <property type="entry name" value="HRDC_dom"/>
</dbReference>
<dbReference type="GO" id="GO:0009432">
    <property type="term" value="P:SOS response"/>
    <property type="evidence" value="ECO:0007669"/>
    <property type="project" value="UniProtKB-UniRule"/>
</dbReference>
<keyword evidence="14" id="KW-0413">Isomerase</keyword>
<keyword evidence="7 20" id="KW-0378">Hydrolase</keyword>
<dbReference type="InterPro" id="IPR004589">
    <property type="entry name" value="DNA_helicase_ATP-dep_RecQ"/>
</dbReference>
<dbReference type="RefSeq" id="WP_006301945.1">
    <property type="nucleotide sequence ID" value="NZ_CM001022.1"/>
</dbReference>
<dbReference type="InterPro" id="IPR006293">
    <property type="entry name" value="DNA_helicase_ATP-dep_RecQ_bac"/>
</dbReference>
<evidence type="ECO:0000256" key="4">
    <source>
        <dbReference type="ARBA" id="ARBA00022723"/>
    </source>
</evidence>
<dbReference type="InterPro" id="IPR036390">
    <property type="entry name" value="WH_DNA-bd_sf"/>
</dbReference>
<dbReference type="Pfam" id="PF09382">
    <property type="entry name" value="RQC"/>
    <property type="match status" value="1"/>
</dbReference>
<dbReference type="GO" id="GO:0003677">
    <property type="term" value="F:DNA binding"/>
    <property type="evidence" value="ECO:0007669"/>
    <property type="project" value="UniProtKB-KW"/>
</dbReference>
<dbReference type="Proteomes" id="UP000005096">
    <property type="component" value="Chromosome"/>
</dbReference>
<keyword evidence="9" id="KW-0862">Zinc</keyword>
<sequence>MPDPLSLLRHVFGYRSFRPGQEPLVTALLEGRDALGVMPTGAGKSLCYQIPALAREGVTLVVSPLISLMKDQVDALRESGVAAEALHSALPEGEWPRILRRLRTESPCLLYVAPERLETPFFLQVLESLWVNLFVVDEAHCVSQWGHDFRPSYLRIPEALARLSHRPPLGAFTATATPEVREDIVLRLGLRDPLVLSTGFDRPNLSFRVERPRDKKAFLRDFLGPRGSRSGIVYCATRKAVEEVCAFLRDRGVGAVRYHAGLEDEEREANQEAFVRDRAPVMVATNAFGMGIDKSDVRFVVHYNMPLSLDGYYQEAGRAGRDGERSECLLLYAPGDVATARFLVGQAEGEEARRQGFRKLQAMVDYCHTPRCLRGTLLRYFGDRDVPERCGNCGSCDDGTELRDATLETKMVLSCVYRMGERAGGRRFSPALLTKVLKGGLDREVRSLGFQELSTWGLLRDMPREGIRDLVDTLAAEGYLALSDDDRPVATFTPRAWTFLKGQDRVLLPRRVPRSRAEGFWTPREEAAEDLFETLRALRRRIAEEQGVPPYVVFPDSTLRALCRLRPSTPEEFLEVPGVGESKLRRYGDRFLQLLSESP</sequence>
<evidence type="ECO:0000259" key="18">
    <source>
        <dbReference type="PROSITE" id="PS51192"/>
    </source>
</evidence>
<evidence type="ECO:0000259" key="19">
    <source>
        <dbReference type="PROSITE" id="PS51194"/>
    </source>
</evidence>
<dbReference type="InterPro" id="IPR032284">
    <property type="entry name" value="RecQ_Zn-bd"/>
</dbReference>
<dbReference type="InterPro" id="IPR036388">
    <property type="entry name" value="WH-like_DNA-bd_sf"/>
</dbReference>
<evidence type="ECO:0000256" key="14">
    <source>
        <dbReference type="ARBA" id="ARBA00023235"/>
    </source>
</evidence>
<feature type="domain" description="Helicase C-terminal" evidence="19">
    <location>
        <begin position="218"/>
        <end position="365"/>
    </location>
</feature>
<dbReference type="GO" id="GO:0005524">
    <property type="term" value="F:ATP binding"/>
    <property type="evidence" value="ECO:0007669"/>
    <property type="project" value="UniProtKB-KW"/>
</dbReference>
<dbReference type="NCBIfam" id="TIGR01389">
    <property type="entry name" value="recQ"/>
    <property type="match status" value="1"/>
</dbReference>
<dbReference type="InterPro" id="IPR027417">
    <property type="entry name" value="P-loop_NTPase"/>
</dbReference>
<evidence type="ECO:0000256" key="8">
    <source>
        <dbReference type="ARBA" id="ARBA00022806"/>
    </source>
</evidence>
<reference evidence="20 21" key="1">
    <citation type="journal article" date="2010" name="Stand. Genomic Sci.">
        <title>Non-contiguous finished genome sequence of Aminomonas paucivorans type strain (GLU-3).</title>
        <authorList>
            <person name="Pitluck S."/>
            <person name="Yasawong M."/>
            <person name="Held B."/>
            <person name="Lapidus A."/>
            <person name="Nolan M."/>
            <person name="Copeland A."/>
            <person name="Lucas S."/>
            <person name="Del Rio T.G."/>
            <person name="Tice H."/>
            <person name="Cheng J.F."/>
            <person name="Chertkov O."/>
            <person name="Goodwin L."/>
            <person name="Tapia R."/>
            <person name="Han C."/>
            <person name="Liolios K."/>
            <person name="Ivanova N."/>
            <person name="Mavromatis K."/>
            <person name="Ovchinnikova G."/>
            <person name="Pati A."/>
            <person name="Chen A."/>
            <person name="Palaniappan K."/>
            <person name="Land M."/>
            <person name="Hauser L."/>
            <person name="Chang Y.J."/>
            <person name="Jeffries C.D."/>
            <person name="Pukall R."/>
            <person name="Spring S."/>
            <person name="Rohde M."/>
            <person name="Sikorski J."/>
            <person name="Goker M."/>
            <person name="Woyke T."/>
            <person name="Bristow J."/>
            <person name="Eisen J.A."/>
            <person name="Markowitz V."/>
            <person name="Hugenholtz P."/>
            <person name="Kyrpides N.C."/>
            <person name="Klenk H.P."/>
        </authorList>
    </citation>
    <scope>NUCLEOTIDE SEQUENCE [LARGE SCALE GENOMIC DNA]</scope>
    <source>
        <strain evidence="20 21">DSM 12260</strain>
    </source>
</reference>
<dbReference type="InterPro" id="IPR014001">
    <property type="entry name" value="Helicase_ATP-bd"/>
</dbReference>
<dbReference type="GO" id="GO:0043138">
    <property type="term" value="F:3'-5' DNA helicase activity"/>
    <property type="evidence" value="ECO:0007669"/>
    <property type="project" value="UniProtKB-EC"/>
</dbReference>
<dbReference type="SUPFAM" id="SSF47819">
    <property type="entry name" value="HRDC-like"/>
    <property type="match status" value="1"/>
</dbReference>
<keyword evidence="5" id="KW-0547">Nucleotide-binding</keyword>
<dbReference type="SUPFAM" id="SSF52540">
    <property type="entry name" value="P-loop containing nucleoside triphosphate hydrolases"/>
    <property type="match status" value="1"/>
</dbReference>
<dbReference type="CDD" id="cd17920">
    <property type="entry name" value="DEXHc_RecQ"/>
    <property type="match status" value="1"/>
</dbReference>
<dbReference type="PROSITE" id="PS50967">
    <property type="entry name" value="HRDC"/>
    <property type="match status" value="1"/>
</dbReference>
<dbReference type="SUPFAM" id="SSF46785">
    <property type="entry name" value="Winged helix' DNA-binding domain"/>
    <property type="match status" value="1"/>
</dbReference>
<dbReference type="EMBL" id="CM001022">
    <property type="protein sequence ID" value="EFQ24700.1"/>
    <property type="molecule type" value="Genomic_DNA"/>
</dbReference>
<dbReference type="FunFam" id="3.40.50.300:FF:001389">
    <property type="entry name" value="ATP-dependent DNA helicase RecQ"/>
    <property type="match status" value="1"/>
</dbReference>
<evidence type="ECO:0000256" key="13">
    <source>
        <dbReference type="ARBA" id="ARBA00023204"/>
    </source>
</evidence>
<keyword evidence="10" id="KW-0067">ATP-binding</keyword>
<dbReference type="Pfam" id="PF16124">
    <property type="entry name" value="RecQ_Zn_bind"/>
    <property type="match status" value="1"/>
</dbReference>
<dbReference type="Gene3D" id="1.10.10.10">
    <property type="entry name" value="Winged helix-like DNA-binding domain superfamily/Winged helix DNA-binding domain"/>
    <property type="match status" value="1"/>
</dbReference>
<gene>
    <name evidence="20" type="ORF">Apau_2293</name>
</gene>
<comment type="cofactor">
    <cofactor evidence="2">
        <name>Zn(2+)</name>
        <dbReference type="ChEBI" id="CHEBI:29105"/>
    </cofactor>
</comment>
<dbReference type="STRING" id="584708.Apau_2293"/>
<proteinExistence type="inferred from homology"/>
<evidence type="ECO:0000256" key="12">
    <source>
        <dbReference type="ARBA" id="ARBA00023172"/>
    </source>
</evidence>
<evidence type="ECO:0000259" key="17">
    <source>
        <dbReference type="PROSITE" id="PS50967"/>
    </source>
</evidence>
<feature type="domain" description="HRDC" evidence="17">
    <location>
        <begin position="525"/>
        <end position="599"/>
    </location>
</feature>
<evidence type="ECO:0000313" key="21">
    <source>
        <dbReference type="Proteomes" id="UP000005096"/>
    </source>
</evidence>
<evidence type="ECO:0000256" key="16">
    <source>
        <dbReference type="NCBIfam" id="TIGR01389"/>
    </source>
</evidence>
<evidence type="ECO:0000256" key="6">
    <source>
        <dbReference type="ARBA" id="ARBA00022763"/>
    </source>
</evidence>
<dbReference type="Pfam" id="PF00271">
    <property type="entry name" value="Helicase_C"/>
    <property type="match status" value="1"/>
</dbReference>
<dbReference type="GO" id="GO:0009378">
    <property type="term" value="F:four-way junction helicase activity"/>
    <property type="evidence" value="ECO:0007669"/>
    <property type="project" value="TreeGrafter"/>
</dbReference>
<evidence type="ECO:0000256" key="5">
    <source>
        <dbReference type="ARBA" id="ARBA00022741"/>
    </source>
</evidence>
<comment type="catalytic activity">
    <reaction evidence="15">
        <text>Couples ATP hydrolysis with the unwinding of duplex DNA by translocating in the 3'-5' direction.</text>
        <dbReference type="EC" id="5.6.2.4"/>
    </reaction>
</comment>
<dbReference type="EC" id="5.6.2.4" evidence="16"/>
<evidence type="ECO:0000256" key="9">
    <source>
        <dbReference type="ARBA" id="ARBA00022833"/>
    </source>
</evidence>
<comment type="cofactor">
    <cofactor evidence="1">
        <name>Mg(2+)</name>
        <dbReference type="ChEBI" id="CHEBI:18420"/>
    </cofactor>
</comment>
<evidence type="ECO:0000256" key="1">
    <source>
        <dbReference type="ARBA" id="ARBA00001946"/>
    </source>
</evidence>
<evidence type="ECO:0000256" key="15">
    <source>
        <dbReference type="ARBA" id="ARBA00034617"/>
    </source>
</evidence>
<dbReference type="HOGENOM" id="CLU_001103_14_3_0"/>
<dbReference type="InterPro" id="IPR044876">
    <property type="entry name" value="HRDC_dom_sf"/>
</dbReference>
<dbReference type="Gene3D" id="1.10.150.80">
    <property type="entry name" value="HRDC domain"/>
    <property type="match status" value="1"/>
</dbReference>
<dbReference type="InterPro" id="IPR018982">
    <property type="entry name" value="RQC_domain"/>
</dbReference>
<evidence type="ECO:0000256" key="10">
    <source>
        <dbReference type="ARBA" id="ARBA00022840"/>
    </source>
</evidence>
<keyword evidence="4" id="KW-0479">Metal-binding</keyword>
<protein>
    <recommendedName>
        <fullName evidence="16">DNA helicase RecQ</fullName>
        <ecNumber evidence="16">5.6.2.4</ecNumber>
    </recommendedName>
</protein>
<dbReference type="NCBIfam" id="TIGR00614">
    <property type="entry name" value="recQ_fam"/>
    <property type="match status" value="1"/>
</dbReference>
<name>E3CZR8_9BACT</name>
<dbReference type="CDD" id="cd18794">
    <property type="entry name" value="SF2_C_RecQ"/>
    <property type="match status" value="1"/>
</dbReference>
<dbReference type="SMART" id="SM00341">
    <property type="entry name" value="HRDC"/>
    <property type="match status" value="1"/>
</dbReference>
<keyword evidence="13" id="KW-0234">DNA repair</keyword>
<comment type="similarity">
    <text evidence="3">Belongs to the helicase family. RecQ subfamily.</text>
</comment>
<dbReference type="GO" id="GO:0006260">
    <property type="term" value="P:DNA replication"/>
    <property type="evidence" value="ECO:0007669"/>
    <property type="project" value="InterPro"/>
</dbReference>
<dbReference type="PANTHER" id="PTHR13710:SF105">
    <property type="entry name" value="ATP-DEPENDENT DNA HELICASE Q1"/>
    <property type="match status" value="1"/>
</dbReference>